<sequence length="52" mass="5695">MIQGRQGVRSFLVEGQEATDAEQERGGERGSPSDPAKPLGGDTLFLFRWLFG</sequence>
<gene>
    <name evidence="2" type="ORF">HUJ06_014736</name>
</gene>
<dbReference type="EMBL" id="DUZY01000005">
    <property type="protein sequence ID" value="DAD40413.1"/>
    <property type="molecule type" value="Genomic_DNA"/>
</dbReference>
<comment type="caution">
    <text evidence="2">The sequence shown here is derived from an EMBL/GenBank/DDBJ whole genome shotgun (WGS) entry which is preliminary data.</text>
</comment>
<organism evidence="2 3">
    <name type="scientific">Nelumbo nucifera</name>
    <name type="common">Sacred lotus</name>
    <dbReference type="NCBI Taxonomy" id="4432"/>
    <lineage>
        <taxon>Eukaryota</taxon>
        <taxon>Viridiplantae</taxon>
        <taxon>Streptophyta</taxon>
        <taxon>Embryophyta</taxon>
        <taxon>Tracheophyta</taxon>
        <taxon>Spermatophyta</taxon>
        <taxon>Magnoliopsida</taxon>
        <taxon>Proteales</taxon>
        <taxon>Nelumbonaceae</taxon>
        <taxon>Nelumbo</taxon>
    </lineage>
</organism>
<name>A0A822Z774_NELNU</name>
<keyword evidence="3" id="KW-1185">Reference proteome</keyword>
<evidence type="ECO:0000313" key="3">
    <source>
        <dbReference type="Proteomes" id="UP000607653"/>
    </source>
</evidence>
<accession>A0A822Z774</accession>
<proteinExistence type="predicted"/>
<dbReference type="AlphaFoldDB" id="A0A822Z774"/>
<evidence type="ECO:0000313" key="2">
    <source>
        <dbReference type="EMBL" id="DAD40413.1"/>
    </source>
</evidence>
<feature type="region of interest" description="Disordered" evidence="1">
    <location>
        <begin position="1"/>
        <end position="41"/>
    </location>
</feature>
<protein>
    <submittedName>
        <fullName evidence="2">Uncharacterized protein</fullName>
    </submittedName>
</protein>
<evidence type="ECO:0000256" key="1">
    <source>
        <dbReference type="SAM" id="MobiDB-lite"/>
    </source>
</evidence>
<dbReference type="Proteomes" id="UP000607653">
    <property type="component" value="Unassembled WGS sequence"/>
</dbReference>
<reference evidence="2 3" key="1">
    <citation type="journal article" date="2020" name="Mol. Biol. Evol.">
        <title>Distinct Expression and Methylation Patterns for Genes with Different Fates following a Single Whole-Genome Duplication in Flowering Plants.</title>
        <authorList>
            <person name="Shi T."/>
            <person name="Rahmani R.S."/>
            <person name="Gugger P.F."/>
            <person name="Wang M."/>
            <person name="Li H."/>
            <person name="Zhang Y."/>
            <person name="Li Z."/>
            <person name="Wang Q."/>
            <person name="Van de Peer Y."/>
            <person name="Marchal K."/>
            <person name="Chen J."/>
        </authorList>
    </citation>
    <scope>NUCLEOTIDE SEQUENCE [LARGE SCALE GENOMIC DNA]</scope>
    <source>
        <tissue evidence="2">Leaf</tissue>
    </source>
</reference>